<evidence type="ECO:0000313" key="1">
    <source>
        <dbReference type="EMBL" id="KYG73526.1"/>
    </source>
</evidence>
<keyword evidence="2" id="KW-1185">Reference proteome</keyword>
<proteinExistence type="predicted"/>
<dbReference type="AlphaFoldDB" id="A0A150X475"/>
<name>A0A150X475_9BACT</name>
<dbReference type="EMBL" id="LRPC01000028">
    <property type="protein sequence ID" value="KYG73526.1"/>
    <property type="molecule type" value="Genomic_DNA"/>
</dbReference>
<comment type="caution">
    <text evidence="1">The sequence shown here is derived from an EMBL/GenBank/DDBJ whole genome shotgun (WGS) entry which is preliminary data.</text>
</comment>
<dbReference type="STRING" id="333140.AWW68_12600"/>
<dbReference type="Proteomes" id="UP000075606">
    <property type="component" value="Unassembled WGS sequence"/>
</dbReference>
<reference evidence="1 2" key="1">
    <citation type="submission" date="2016-01" db="EMBL/GenBank/DDBJ databases">
        <title>Genome sequencing of Roseivirga spongicola UST030701-084.</title>
        <authorList>
            <person name="Selvaratnam C."/>
            <person name="Thevarajoo S."/>
            <person name="Goh K.M."/>
            <person name="Ee R."/>
            <person name="Chan K.-G."/>
            <person name="Chong C.S."/>
        </authorList>
    </citation>
    <scope>NUCLEOTIDE SEQUENCE [LARGE SCALE GENOMIC DNA]</scope>
    <source>
        <strain evidence="1 2">UST030701-084</strain>
    </source>
</reference>
<dbReference type="OrthoDB" id="714416at2"/>
<dbReference type="RefSeq" id="WP_068221935.1">
    <property type="nucleotide sequence ID" value="NZ_CP139724.1"/>
</dbReference>
<sequence>MAKAKSDSLFSLVKSLTQTEKRHFRLYVNRSGNTQDVKFIKLFDAMDCLKKYDDKEILKRVPSIKKSQLSNQKANLYKQILSSLRRYHIGQNVDIQLRENLDHAKVLYNKGFYKQALKMLDKTKALARETKHFTIALEVMEFEKQIESQYITRSIENRAETLTDEVLATTDIIKSSHRLSNLTLNLYSLFLKHGYAKNQKEFDEVSTYFYSHMPQINFENLTFYEQLYFYQAHVWFNKIIQNFPNVYKHSLSWVKLFQDNPEMIKKQPVHYIKGYRNLLGSLFQLQYYSKFCEVLKEVEELSQNKEIIQNLNTEVLVFQFLYISKINKHFMEGSFDEGVEMVPELMQKLERYQNKIDPERVVMMYYKIASLYFGSGNFRKAIFYLNQIIFYQDIKLREDIHCFARILNLIAHFEDGQDYHLEYQIKSTFQFIGKMNQQQAVQREIINFLRITGKITPDQLRDEFIKLYNRLLPLSEDIYERRPFFYLDILSYLQSKIENRPVKLLVQEKFEKLK</sequence>
<evidence type="ECO:0008006" key="3">
    <source>
        <dbReference type="Google" id="ProtNLM"/>
    </source>
</evidence>
<evidence type="ECO:0000313" key="2">
    <source>
        <dbReference type="Proteomes" id="UP000075606"/>
    </source>
</evidence>
<gene>
    <name evidence="1" type="ORF">AWW68_12600</name>
</gene>
<organism evidence="1 2">
    <name type="scientific">Roseivirga spongicola</name>
    <dbReference type="NCBI Taxonomy" id="333140"/>
    <lineage>
        <taxon>Bacteria</taxon>
        <taxon>Pseudomonadati</taxon>
        <taxon>Bacteroidota</taxon>
        <taxon>Cytophagia</taxon>
        <taxon>Cytophagales</taxon>
        <taxon>Roseivirgaceae</taxon>
        <taxon>Roseivirga</taxon>
    </lineage>
</organism>
<accession>A0A150X475</accession>
<dbReference type="InterPro" id="IPR011990">
    <property type="entry name" value="TPR-like_helical_dom_sf"/>
</dbReference>
<protein>
    <recommendedName>
        <fullName evidence="3">MalT-like TPR region domain-containing protein</fullName>
    </recommendedName>
</protein>
<dbReference type="Gene3D" id="1.25.40.10">
    <property type="entry name" value="Tetratricopeptide repeat domain"/>
    <property type="match status" value="1"/>
</dbReference>
<dbReference type="SUPFAM" id="SSF48452">
    <property type="entry name" value="TPR-like"/>
    <property type="match status" value="1"/>
</dbReference>